<evidence type="ECO:0000259" key="1">
    <source>
        <dbReference type="Pfam" id="PF14534"/>
    </source>
</evidence>
<reference evidence="2 3" key="1">
    <citation type="submission" date="2018-05" db="EMBL/GenBank/DDBJ databases">
        <title>Vibrio limimaris sp. nov., isolated from marine sediment.</title>
        <authorList>
            <person name="Li C.-M."/>
        </authorList>
    </citation>
    <scope>NUCLEOTIDE SEQUENCE [LARGE SCALE GENOMIC DNA]</scope>
    <source>
        <strain evidence="2 3">E4404</strain>
    </source>
</reference>
<dbReference type="Gene3D" id="3.10.450.50">
    <property type="match status" value="1"/>
</dbReference>
<protein>
    <submittedName>
        <fullName evidence="2">DUF4440 domain-containing protein</fullName>
    </submittedName>
</protein>
<feature type="domain" description="DUF4440" evidence="1">
    <location>
        <begin position="8"/>
        <end position="113"/>
    </location>
</feature>
<evidence type="ECO:0000313" key="3">
    <source>
        <dbReference type="Proteomes" id="UP000245362"/>
    </source>
</evidence>
<proteinExistence type="predicted"/>
<dbReference type="AlphaFoldDB" id="A0A2U3B6E4"/>
<dbReference type="OrthoDB" id="1633822at2"/>
<accession>A0A2U3B6E4</accession>
<dbReference type="Pfam" id="PF14534">
    <property type="entry name" value="DUF4440"/>
    <property type="match status" value="1"/>
</dbReference>
<dbReference type="InterPro" id="IPR027843">
    <property type="entry name" value="DUF4440"/>
</dbReference>
<dbReference type="InterPro" id="IPR011944">
    <property type="entry name" value="Steroid_delta5-4_isomerase"/>
</dbReference>
<dbReference type="NCBIfam" id="TIGR02246">
    <property type="entry name" value="SgcJ/EcaC family oxidoreductase"/>
    <property type="match status" value="1"/>
</dbReference>
<dbReference type="Proteomes" id="UP000245362">
    <property type="component" value="Unassembled WGS sequence"/>
</dbReference>
<dbReference type="EMBL" id="QFWT01000010">
    <property type="protein sequence ID" value="PWI32357.1"/>
    <property type="molecule type" value="Genomic_DNA"/>
</dbReference>
<organism evidence="2 3">
    <name type="scientific">Vibrio albus</name>
    <dbReference type="NCBI Taxonomy" id="2200953"/>
    <lineage>
        <taxon>Bacteria</taxon>
        <taxon>Pseudomonadati</taxon>
        <taxon>Pseudomonadota</taxon>
        <taxon>Gammaproteobacteria</taxon>
        <taxon>Vibrionales</taxon>
        <taxon>Vibrionaceae</taxon>
        <taxon>Vibrio</taxon>
    </lineage>
</organism>
<name>A0A2U3B6E4_9VIBR</name>
<comment type="caution">
    <text evidence="2">The sequence shown here is derived from an EMBL/GenBank/DDBJ whole genome shotgun (WGS) entry which is preliminary data.</text>
</comment>
<dbReference type="SUPFAM" id="SSF54427">
    <property type="entry name" value="NTF2-like"/>
    <property type="match status" value="1"/>
</dbReference>
<keyword evidence="3" id="KW-1185">Reference proteome</keyword>
<evidence type="ECO:0000313" key="2">
    <source>
        <dbReference type="EMBL" id="PWI32357.1"/>
    </source>
</evidence>
<dbReference type="InterPro" id="IPR032710">
    <property type="entry name" value="NTF2-like_dom_sf"/>
</dbReference>
<sequence length="129" mass="14121">MMTHPIVEQIKKADNAIVAEDFDTLLDIYADDAILVIEPGKNAEGKAAIREAFEAISVYFKNGLQVKQQGLEVLETGDTALVLANTVVSAPNYPEVIRKATYVFTKSSEGVWLCSIDNSYGHEIIGKCE</sequence>
<gene>
    <name evidence="2" type="ORF">DI392_16485</name>
</gene>